<dbReference type="AlphaFoldDB" id="A0A0R3Q206"/>
<organism evidence="3">
    <name type="scientific">Angiostrongylus costaricensis</name>
    <name type="common">Nematode worm</name>
    <dbReference type="NCBI Taxonomy" id="334426"/>
    <lineage>
        <taxon>Eukaryota</taxon>
        <taxon>Metazoa</taxon>
        <taxon>Ecdysozoa</taxon>
        <taxon>Nematoda</taxon>
        <taxon>Chromadorea</taxon>
        <taxon>Rhabditida</taxon>
        <taxon>Rhabditina</taxon>
        <taxon>Rhabditomorpha</taxon>
        <taxon>Strongyloidea</taxon>
        <taxon>Metastrongylidae</taxon>
        <taxon>Angiostrongylus</taxon>
    </lineage>
</organism>
<sequence>MYGLAHWGRKSDAVGSFSNEFRLYFDVSAGTRESAERETIQQTFHTCGPWVLDRLQLQCTPELQLRRADHVICWLDRFCEEADLDI</sequence>
<evidence type="ECO:0000313" key="2">
    <source>
        <dbReference type="Proteomes" id="UP000267027"/>
    </source>
</evidence>
<proteinExistence type="predicted"/>
<dbReference type="WBParaSite" id="ACOC_0001309501-mRNA-1">
    <property type="protein sequence ID" value="ACOC_0001309501-mRNA-1"/>
    <property type="gene ID" value="ACOC_0001309501"/>
</dbReference>
<reference evidence="3" key="1">
    <citation type="submission" date="2017-02" db="UniProtKB">
        <authorList>
            <consortium name="WormBaseParasite"/>
        </authorList>
    </citation>
    <scope>IDENTIFICATION</scope>
</reference>
<evidence type="ECO:0000313" key="3">
    <source>
        <dbReference type="WBParaSite" id="ACOC_0001309501-mRNA-1"/>
    </source>
</evidence>
<evidence type="ECO:0000313" key="1">
    <source>
        <dbReference type="EMBL" id="VDM64681.1"/>
    </source>
</evidence>
<name>A0A0R3Q206_ANGCS</name>
<keyword evidence="2" id="KW-1185">Reference proteome</keyword>
<accession>A0A0R3Q206</accession>
<reference evidence="1 2" key="2">
    <citation type="submission" date="2018-11" db="EMBL/GenBank/DDBJ databases">
        <authorList>
            <consortium name="Pathogen Informatics"/>
        </authorList>
    </citation>
    <scope>NUCLEOTIDE SEQUENCE [LARGE SCALE GENOMIC DNA]</scope>
    <source>
        <strain evidence="1 2">Costa Rica</strain>
    </source>
</reference>
<dbReference type="Proteomes" id="UP000267027">
    <property type="component" value="Unassembled WGS sequence"/>
</dbReference>
<protein>
    <submittedName>
        <fullName evidence="1 3">Uncharacterized protein</fullName>
    </submittedName>
</protein>
<dbReference type="EMBL" id="UYYA01005483">
    <property type="protein sequence ID" value="VDM64681.1"/>
    <property type="molecule type" value="Genomic_DNA"/>
</dbReference>
<gene>
    <name evidence="1" type="ORF">ACOC_LOCUS13096</name>
</gene>